<dbReference type="RefSeq" id="WP_150091194.1">
    <property type="nucleotide sequence ID" value="NZ_JBFUOH010000031.1"/>
</dbReference>
<dbReference type="InterPro" id="IPR016155">
    <property type="entry name" value="Mopterin_synth/thiamin_S_b"/>
</dbReference>
<comment type="similarity">
    <text evidence="1 2">Belongs to the UPF0125 (RnfH) family.</text>
</comment>
<dbReference type="HAMAP" id="MF_00460">
    <property type="entry name" value="UPF0125_RnfH"/>
    <property type="match status" value="1"/>
</dbReference>
<comment type="caution">
    <text evidence="3">The sequence shown here is derived from an EMBL/GenBank/DDBJ whole genome shotgun (WGS) entry which is preliminary data.</text>
</comment>
<reference evidence="3 4" key="1">
    <citation type="submission" date="2019-09" db="EMBL/GenBank/DDBJ databases">
        <title>Whole-genome sequence of the purple sulfur bacterium Thiohalocapsa marina DSM 19078.</title>
        <authorList>
            <person name="Kyndt J.A."/>
            <person name="Meyer T.E."/>
        </authorList>
    </citation>
    <scope>NUCLEOTIDE SEQUENCE [LARGE SCALE GENOMIC DNA]</scope>
    <source>
        <strain evidence="3 4">DSM 19078</strain>
    </source>
</reference>
<proteinExistence type="inferred from homology"/>
<dbReference type="AlphaFoldDB" id="A0A5M8FQB3"/>
<dbReference type="InterPro" id="IPR005346">
    <property type="entry name" value="RnfH"/>
</dbReference>
<dbReference type="OrthoDB" id="9796575at2"/>
<dbReference type="SUPFAM" id="SSF54285">
    <property type="entry name" value="MoaD/ThiS"/>
    <property type="match status" value="1"/>
</dbReference>
<dbReference type="Pfam" id="PF03658">
    <property type="entry name" value="Ub-RnfH"/>
    <property type="match status" value="1"/>
</dbReference>
<dbReference type="PANTHER" id="PTHR37483">
    <property type="entry name" value="UPF0125 PROTEIN RATB"/>
    <property type="match status" value="1"/>
</dbReference>
<keyword evidence="4" id="KW-1185">Reference proteome</keyword>
<dbReference type="EMBL" id="VWXX01000005">
    <property type="protein sequence ID" value="KAA6186240.1"/>
    <property type="molecule type" value="Genomic_DNA"/>
</dbReference>
<name>A0A5M8FQB3_9GAMM</name>
<dbReference type="Proteomes" id="UP000322981">
    <property type="component" value="Unassembled WGS sequence"/>
</dbReference>
<accession>A0A5M8FQB3</accession>
<sequence length="108" mass="11638">MATDATTSAPSRVTVEVAYARQRQQALLPVSALPGLTVAEAIARSGIQQRFPEIDLRVNKVGIFGKVVTLDQVLQDGDRVEIYPPLIADPKQVRKQRAAGTTRADAKG</sequence>
<evidence type="ECO:0000313" key="4">
    <source>
        <dbReference type="Proteomes" id="UP000322981"/>
    </source>
</evidence>
<evidence type="ECO:0000256" key="2">
    <source>
        <dbReference type="HAMAP-Rule" id="MF_00460"/>
    </source>
</evidence>
<gene>
    <name evidence="3" type="ORF">F2Q65_05400</name>
</gene>
<organism evidence="3 4">
    <name type="scientific">Thiohalocapsa marina</name>
    <dbReference type="NCBI Taxonomy" id="424902"/>
    <lineage>
        <taxon>Bacteria</taxon>
        <taxon>Pseudomonadati</taxon>
        <taxon>Pseudomonadota</taxon>
        <taxon>Gammaproteobacteria</taxon>
        <taxon>Chromatiales</taxon>
        <taxon>Chromatiaceae</taxon>
        <taxon>Thiohalocapsa</taxon>
    </lineage>
</organism>
<dbReference type="InterPro" id="IPR037021">
    <property type="entry name" value="RnfH_sf"/>
</dbReference>
<evidence type="ECO:0000313" key="3">
    <source>
        <dbReference type="EMBL" id="KAA6186240.1"/>
    </source>
</evidence>
<protein>
    <recommendedName>
        <fullName evidence="2">UPF0125 protein F2Q65_05400</fullName>
    </recommendedName>
</protein>
<dbReference type="NCBIfam" id="NF002490">
    <property type="entry name" value="PRK01777.1"/>
    <property type="match status" value="1"/>
</dbReference>
<dbReference type="PANTHER" id="PTHR37483:SF1">
    <property type="entry name" value="UPF0125 PROTEIN RATB"/>
    <property type="match status" value="1"/>
</dbReference>
<evidence type="ECO:0000256" key="1">
    <source>
        <dbReference type="ARBA" id="ARBA00010645"/>
    </source>
</evidence>
<dbReference type="Gene3D" id="3.10.20.280">
    <property type="entry name" value="RnfH-like"/>
    <property type="match status" value="1"/>
</dbReference>